<keyword evidence="1" id="KW-0472">Membrane</keyword>
<dbReference type="EMBL" id="JBHMEZ010000012">
    <property type="protein sequence ID" value="MFB9053795.1"/>
    <property type="molecule type" value="Genomic_DNA"/>
</dbReference>
<organism evidence="2 3">
    <name type="scientific">Formosa undariae</name>
    <dbReference type="NCBI Taxonomy" id="1325436"/>
    <lineage>
        <taxon>Bacteria</taxon>
        <taxon>Pseudomonadati</taxon>
        <taxon>Bacteroidota</taxon>
        <taxon>Flavobacteriia</taxon>
        <taxon>Flavobacteriales</taxon>
        <taxon>Flavobacteriaceae</taxon>
        <taxon>Formosa</taxon>
    </lineage>
</organism>
<dbReference type="Proteomes" id="UP001589605">
    <property type="component" value="Unassembled WGS sequence"/>
</dbReference>
<evidence type="ECO:0000256" key="1">
    <source>
        <dbReference type="SAM" id="Phobius"/>
    </source>
</evidence>
<keyword evidence="3" id="KW-1185">Reference proteome</keyword>
<keyword evidence="1" id="KW-1133">Transmembrane helix</keyword>
<proteinExistence type="predicted"/>
<name>A0ABV5F317_9FLAO</name>
<reference evidence="2 3" key="1">
    <citation type="submission" date="2024-09" db="EMBL/GenBank/DDBJ databases">
        <authorList>
            <person name="Sun Q."/>
            <person name="Mori K."/>
        </authorList>
    </citation>
    <scope>NUCLEOTIDE SEQUENCE [LARGE SCALE GENOMIC DNA]</scope>
    <source>
        <strain evidence="2 3">CECT 8286</strain>
    </source>
</reference>
<feature type="transmembrane region" description="Helical" evidence="1">
    <location>
        <begin position="72"/>
        <end position="90"/>
    </location>
</feature>
<evidence type="ECO:0000313" key="2">
    <source>
        <dbReference type="EMBL" id="MFB9053795.1"/>
    </source>
</evidence>
<gene>
    <name evidence="2" type="ORF">ACFFVB_11980</name>
</gene>
<dbReference type="RefSeq" id="WP_382383084.1">
    <property type="nucleotide sequence ID" value="NZ_JBHMEZ010000012.1"/>
</dbReference>
<keyword evidence="1" id="KW-0812">Transmembrane</keyword>
<sequence>MPNTKNYKKLALSLLLDSVGFLSFIIPGIGEFSDIIWAPISAYIMTKLYKGQSGKIAAGISFLEEAMPGLDIIPTFTLMWFYTYVFSSSTDKTKVLRSKKSLV</sequence>
<comment type="caution">
    <text evidence="2">The sequence shown here is derived from an EMBL/GenBank/DDBJ whole genome shotgun (WGS) entry which is preliminary data.</text>
</comment>
<evidence type="ECO:0000313" key="3">
    <source>
        <dbReference type="Proteomes" id="UP001589605"/>
    </source>
</evidence>
<accession>A0ABV5F317</accession>
<protein>
    <submittedName>
        <fullName evidence="2">Uncharacterized protein</fullName>
    </submittedName>
</protein>